<name>A0A176S089_9GAMM</name>
<sequence length="63" mass="7330">MALKTDHIATFMAKLRRIDNIRFLLRFGMTTAWPMARFTSNISFSRHLGFNIKPGSMTSFTQF</sequence>
<accession>A0A176S089</accession>
<dbReference type="AlphaFoldDB" id="A0A176S089"/>
<evidence type="ECO:0000313" key="2">
    <source>
        <dbReference type="Proteomes" id="UP000076962"/>
    </source>
</evidence>
<gene>
    <name evidence="1" type="ORF">THIOM_002802</name>
</gene>
<evidence type="ECO:0000313" key="1">
    <source>
        <dbReference type="EMBL" id="OAD21430.1"/>
    </source>
</evidence>
<dbReference type="Proteomes" id="UP000076962">
    <property type="component" value="Unassembled WGS sequence"/>
</dbReference>
<organism evidence="1 2">
    <name type="scientific">Candidatus Thiomargarita nelsonii</name>
    <dbReference type="NCBI Taxonomy" id="1003181"/>
    <lineage>
        <taxon>Bacteria</taxon>
        <taxon>Pseudomonadati</taxon>
        <taxon>Pseudomonadota</taxon>
        <taxon>Gammaproteobacteria</taxon>
        <taxon>Thiotrichales</taxon>
        <taxon>Thiotrichaceae</taxon>
        <taxon>Thiomargarita</taxon>
    </lineage>
</organism>
<dbReference type="EMBL" id="LUTY01001639">
    <property type="protein sequence ID" value="OAD21430.1"/>
    <property type="molecule type" value="Genomic_DNA"/>
</dbReference>
<protein>
    <submittedName>
        <fullName evidence="1">Uncharacterized protein</fullName>
    </submittedName>
</protein>
<comment type="caution">
    <text evidence="1">The sequence shown here is derived from an EMBL/GenBank/DDBJ whole genome shotgun (WGS) entry which is preliminary data.</text>
</comment>
<proteinExistence type="predicted"/>
<keyword evidence="2" id="KW-1185">Reference proteome</keyword>
<reference evidence="1 2" key="1">
    <citation type="submission" date="2016-05" db="EMBL/GenBank/DDBJ databases">
        <title>Single-cell genome of chain-forming Candidatus Thiomargarita nelsonii and comparison to other large sulfur-oxidizing bacteria.</title>
        <authorList>
            <person name="Winkel M."/>
            <person name="Salman V."/>
            <person name="Woyke T."/>
            <person name="Schulz-Vogt H."/>
            <person name="Richter M."/>
            <person name="Flood B."/>
            <person name="Bailey J."/>
            <person name="Amann R."/>
            <person name="Mussmann M."/>
        </authorList>
    </citation>
    <scope>NUCLEOTIDE SEQUENCE [LARGE SCALE GENOMIC DNA]</scope>
    <source>
        <strain evidence="1 2">THI036</strain>
    </source>
</reference>